<dbReference type="Proteomes" id="UP001597389">
    <property type="component" value="Unassembled WGS sequence"/>
</dbReference>
<gene>
    <name evidence="1" type="ORF">ACFSW8_15430</name>
</gene>
<protein>
    <submittedName>
        <fullName evidence="1">DUF58 domain-containing protein</fullName>
    </submittedName>
</protein>
<sequence length="347" mass="39117">MSVLLVVVTVLAAALAVWNLRGVEVDILQPPRVSAGKRFPIQMVLRNRRQFFDSVGLRLYVYFDSDEEMVIDAPWVATQAEVVLDEGIAISQRACLMSVRYRLCSDFPFGLFHREVDVDYPLAPPLIVYPRKIIPRELLVQGVLSSAQSEHGMSPDGELGEMKGLRPWQSGDSAKHIHWPASARSVVRGHDLRVREYDPPGMYVDRCAVLFHSYGRGGAMLREDRFERAIAFLAGSLEYLYSLGIRTSLYADFLAWSAYDCGQRTDLIEINAMLSQAQRSLDTEEHELHKVVQSLDAKQAVIVISDLELESWEEAFDSMAGAILVDIKQVQFKRRGVRSAKEVRDAS</sequence>
<evidence type="ECO:0000313" key="2">
    <source>
        <dbReference type="Proteomes" id="UP001597389"/>
    </source>
</evidence>
<dbReference type="PANTHER" id="PTHR34351:SF1">
    <property type="entry name" value="SLR1927 PROTEIN"/>
    <property type="match status" value="1"/>
</dbReference>
<comment type="caution">
    <text evidence="1">The sequence shown here is derived from an EMBL/GenBank/DDBJ whole genome shotgun (WGS) entry which is preliminary data.</text>
</comment>
<evidence type="ECO:0000313" key="1">
    <source>
        <dbReference type="EMBL" id="MFD2160294.1"/>
    </source>
</evidence>
<proteinExistence type="predicted"/>
<dbReference type="PANTHER" id="PTHR34351">
    <property type="entry name" value="SLR1927 PROTEIN-RELATED"/>
    <property type="match status" value="1"/>
</dbReference>
<organism evidence="1 2">
    <name type="scientific">Rubritalea tangerina</name>
    <dbReference type="NCBI Taxonomy" id="430798"/>
    <lineage>
        <taxon>Bacteria</taxon>
        <taxon>Pseudomonadati</taxon>
        <taxon>Verrucomicrobiota</taxon>
        <taxon>Verrucomicrobiia</taxon>
        <taxon>Verrucomicrobiales</taxon>
        <taxon>Rubritaleaceae</taxon>
        <taxon>Rubritalea</taxon>
    </lineage>
</organism>
<keyword evidence="2" id="KW-1185">Reference proteome</keyword>
<name>A0ABW4ZE43_9BACT</name>
<dbReference type="RefSeq" id="WP_377178709.1">
    <property type="nucleotide sequence ID" value="NZ_JBHUJB010000076.1"/>
</dbReference>
<dbReference type="EMBL" id="JBHUJB010000076">
    <property type="protein sequence ID" value="MFD2160294.1"/>
    <property type="molecule type" value="Genomic_DNA"/>
</dbReference>
<reference evidence="2" key="1">
    <citation type="journal article" date="2019" name="Int. J. Syst. Evol. Microbiol.">
        <title>The Global Catalogue of Microorganisms (GCM) 10K type strain sequencing project: providing services to taxonomists for standard genome sequencing and annotation.</title>
        <authorList>
            <consortium name="The Broad Institute Genomics Platform"/>
            <consortium name="The Broad Institute Genome Sequencing Center for Infectious Disease"/>
            <person name="Wu L."/>
            <person name="Ma J."/>
        </authorList>
    </citation>
    <scope>NUCLEOTIDE SEQUENCE [LARGE SCALE GENOMIC DNA]</scope>
    <source>
        <strain evidence="2">CCUG 57942</strain>
    </source>
</reference>
<accession>A0ABW4ZE43</accession>